<dbReference type="GO" id="GO:0016020">
    <property type="term" value="C:membrane"/>
    <property type="evidence" value="ECO:0007669"/>
    <property type="project" value="UniProtKB-SubCell"/>
</dbReference>
<keyword evidence="7" id="KW-0614">Plasmid</keyword>
<protein>
    <submittedName>
        <fullName evidence="7">Type IV secretory pathway, VirB6 component</fullName>
    </submittedName>
</protein>
<evidence type="ECO:0000256" key="2">
    <source>
        <dbReference type="ARBA" id="ARBA00007802"/>
    </source>
</evidence>
<geneLocation type="plasmid" evidence="8">
    <name>pp88_e</name>
</geneLocation>
<dbReference type="GO" id="GO:0030255">
    <property type="term" value="P:protein secretion by the type IV secretion system"/>
    <property type="evidence" value="ECO:0007669"/>
    <property type="project" value="InterPro"/>
</dbReference>
<evidence type="ECO:0000313" key="8">
    <source>
        <dbReference type="Proteomes" id="UP000236447"/>
    </source>
</evidence>
<dbReference type="AlphaFoldDB" id="A0A2I7KGP8"/>
<keyword evidence="4 6" id="KW-1133">Transmembrane helix</keyword>
<feature type="transmembrane region" description="Helical" evidence="6">
    <location>
        <begin position="135"/>
        <end position="158"/>
    </location>
</feature>
<evidence type="ECO:0000256" key="3">
    <source>
        <dbReference type="ARBA" id="ARBA00022692"/>
    </source>
</evidence>
<keyword evidence="5 6" id="KW-0472">Membrane</keyword>
<evidence type="ECO:0000313" key="7">
    <source>
        <dbReference type="EMBL" id="AUR01769.1"/>
    </source>
</evidence>
<evidence type="ECO:0000256" key="1">
    <source>
        <dbReference type="ARBA" id="ARBA00004141"/>
    </source>
</evidence>
<reference evidence="7 8" key="1">
    <citation type="journal article" date="2017" name="Front. Microbiol.">
        <title>Phaeobacter piscinae sp. nov., a species of the Roseobacter group and potential aquaculture probiont.</title>
        <authorList>
            <person name="Sonnenschein E.C."/>
            <person name="Phippen C.B.W."/>
            <person name="Nielsen K.F."/>
            <person name="Mateiu R.V."/>
            <person name="Melchiorsen J."/>
            <person name="Gram L."/>
            <person name="Overmann J."/>
            <person name="Freese H.M."/>
        </authorList>
    </citation>
    <scope>NUCLEOTIDE SEQUENCE [LARGE SCALE GENOMIC DNA]</scope>
    <source>
        <strain evidence="7 8">P88</strain>
        <plasmid evidence="7">pP88_e</plasmid>
    </source>
</reference>
<feature type="transmembrane region" description="Helical" evidence="6">
    <location>
        <begin position="58"/>
        <end position="75"/>
    </location>
</feature>
<feature type="transmembrane region" description="Helical" evidence="6">
    <location>
        <begin position="30"/>
        <end position="51"/>
    </location>
</feature>
<sequence length="334" mass="33653">MAVIETLLTTVDTAVASIGGTIFNSVAAEVLPIVQVGSVLIIALTGANLAIQAIPMTLQNGVSLMLRIALVYIFVSSFNNFDAVYGVLTDAPAEFGAVVLNEITGGSVTNLYDGLDELYGRALDVGDAVSQNGSFIAGAIAGVLMFLVAALMAVVSVIMIGGAKLMIGVLIILGPVAVATALFKQSAPFFEAYVKMALGFALVPLLAAAMAGFTIAAATDVVPDDLSSVDTIGDMVSFIVIMLLGTGLMAMIPSTSSSLAQTGIGLTAAAAATYVQGRKGLDAGKAGASATGGAIGGAYRAARGQALDAGASRASKVGHATVSKVQYLANRLRK</sequence>
<feature type="transmembrane region" description="Helical" evidence="6">
    <location>
        <begin position="231"/>
        <end position="252"/>
    </location>
</feature>
<evidence type="ECO:0000256" key="4">
    <source>
        <dbReference type="ARBA" id="ARBA00022989"/>
    </source>
</evidence>
<evidence type="ECO:0000256" key="5">
    <source>
        <dbReference type="ARBA" id="ARBA00023136"/>
    </source>
</evidence>
<gene>
    <name evidence="7" type="ORF">PhaeoP88_04457</name>
</gene>
<dbReference type="EMBL" id="CP010730">
    <property type="protein sequence ID" value="AUR01769.1"/>
    <property type="molecule type" value="Genomic_DNA"/>
</dbReference>
<evidence type="ECO:0000256" key="6">
    <source>
        <dbReference type="SAM" id="Phobius"/>
    </source>
</evidence>
<proteinExistence type="inferred from homology"/>
<comment type="similarity">
    <text evidence="2">Belongs to the TrbL/VirB6 family.</text>
</comment>
<organism evidence="7 8">
    <name type="scientific">Phaeobacter inhibens</name>
    <dbReference type="NCBI Taxonomy" id="221822"/>
    <lineage>
        <taxon>Bacteria</taxon>
        <taxon>Pseudomonadati</taxon>
        <taxon>Pseudomonadota</taxon>
        <taxon>Alphaproteobacteria</taxon>
        <taxon>Rhodobacterales</taxon>
        <taxon>Roseobacteraceae</taxon>
        <taxon>Phaeobacter</taxon>
    </lineage>
</organism>
<reference evidence="7 8" key="2">
    <citation type="journal article" date="2017" name="Genome Biol. Evol.">
        <title>Trajectories and Drivers of Genome Evolution in Surface-Associated Marine Phaeobacter.</title>
        <authorList>
            <person name="Freese H.M."/>
            <person name="Sikorski J."/>
            <person name="Bunk B."/>
            <person name="Scheuner C."/>
            <person name="Meier-Kolthoff J.P."/>
            <person name="Sproer C."/>
            <person name="Gram L."/>
            <person name="Overmann J."/>
        </authorList>
    </citation>
    <scope>NUCLEOTIDE SEQUENCE [LARGE SCALE GENOMIC DNA]</scope>
    <source>
        <strain evidence="7 8">P88</strain>
        <plasmid evidence="7">pP88_e</plasmid>
    </source>
</reference>
<keyword evidence="3 6" id="KW-0812">Transmembrane</keyword>
<dbReference type="Proteomes" id="UP000236447">
    <property type="component" value="Plasmid pP88_e"/>
</dbReference>
<feature type="transmembrane region" description="Helical" evidence="6">
    <location>
        <begin position="165"/>
        <end position="184"/>
    </location>
</feature>
<comment type="subcellular location">
    <subcellularLocation>
        <location evidence="1">Membrane</location>
        <topology evidence="1">Multi-pass membrane protein</topology>
    </subcellularLocation>
</comment>
<feature type="transmembrane region" description="Helical" evidence="6">
    <location>
        <begin position="196"/>
        <end position="219"/>
    </location>
</feature>
<accession>A0A2I7KGP8</accession>
<dbReference type="InterPro" id="IPR007688">
    <property type="entry name" value="Conjugal_tfr_TrbL/VirB6"/>
</dbReference>
<dbReference type="Pfam" id="PF04610">
    <property type="entry name" value="TrbL"/>
    <property type="match status" value="1"/>
</dbReference>
<name>A0A2I7KGP8_9RHOB</name>